<dbReference type="Proteomes" id="UP001491691">
    <property type="component" value="Unassembled WGS sequence"/>
</dbReference>
<evidence type="ECO:0000313" key="1">
    <source>
        <dbReference type="EMBL" id="MEQ3347164.1"/>
    </source>
</evidence>
<dbReference type="EMBL" id="JBBNPP010000013">
    <property type="protein sequence ID" value="MEQ3347164.1"/>
    <property type="molecule type" value="Genomic_DNA"/>
</dbReference>
<organism evidence="1 2">
    <name type="scientific">Peptoniphilus senegalensis</name>
    <dbReference type="NCBI Taxonomy" id="1465757"/>
    <lineage>
        <taxon>Bacteria</taxon>
        <taxon>Bacillati</taxon>
        <taxon>Bacillota</taxon>
        <taxon>Tissierellia</taxon>
        <taxon>Tissierellales</taxon>
        <taxon>Peptoniphilaceae</taxon>
        <taxon>Peptoniphilus</taxon>
    </lineage>
</organism>
<reference evidence="1 2" key="1">
    <citation type="submission" date="2024-04" db="EMBL/GenBank/DDBJ databases">
        <title>Human intestinal bacterial collection.</title>
        <authorList>
            <person name="Pauvert C."/>
            <person name="Hitch T.C.A."/>
            <person name="Clavel T."/>
        </authorList>
    </citation>
    <scope>NUCLEOTIDE SEQUENCE [LARGE SCALE GENOMIC DNA]</scope>
    <source>
        <strain evidence="1 2">CLA-SR-H019</strain>
    </source>
</reference>
<proteinExistence type="predicted"/>
<keyword evidence="2" id="KW-1185">Reference proteome</keyword>
<protein>
    <submittedName>
        <fullName evidence="1">Uncharacterized protein</fullName>
    </submittedName>
</protein>
<sequence length="69" mass="8389">MNYEIKSSKKLKDDEIREILDSIRIKKENHNIKNQCNMIKIIEKYFPNFIEEGLFLEDILYKILKDKVN</sequence>
<name>A0ABV1J1Z0_9FIRM</name>
<dbReference type="RefSeq" id="WP_349189020.1">
    <property type="nucleotide sequence ID" value="NZ_JBBNPP010000013.1"/>
</dbReference>
<accession>A0ABV1J1Z0</accession>
<evidence type="ECO:0000313" key="2">
    <source>
        <dbReference type="Proteomes" id="UP001491691"/>
    </source>
</evidence>
<gene>
    <name evidence="1" type="ORF">AAA073_06935</name>
</gene>
<comment type="caution">
    <text evidence="1">The sequence shown here is derived from an EMBL/GenBank/DDBJ whole genome shotgun (WGS) entry which is preliminary data.</text>
</comment>